<dbReference type="GO" id="GO:0004751">
    <property type="term" value="F:ribose-5-phosphate isomerase activity"/>
    <property type="evidence" value="ECO:0007669"/>
    <property type="project" value="TreeGrafter"/>
</dbReference>
<evidence type="ECO:0000313" key="6">
    <source>
        <dbReference type="Proteomes" id="UP000075606"/>
    </source>
</evidence>
<dbReference type="InterPro" id="IPR003500">
    <property type="entry name" value="RpiB_LacA_LacB"/>
</dbReference>
<feature type="active site" description="Proton acceptor" evidence="3">
    <location>
        <position position="67"/>
    </location>
</feature>
<dbReference type="InterPro" id="IPR036569">
    <property type="entry name" value="RpiB_LacA_LacB_sf"/>
</dbReference>
<comment type="similarity">
    <text evidence="1">Belongs to the LacAB/RpiB family.</text>
</comment>
<accession>A0A150XH40</accession>
<feature type="binding site" evidence="4">
    <location>
        <position position="134"/>
    </location>
    <ligand>
        <name>D-ribulose 5-phosphate</name>
        <dbReference type="ChEBI" id="CHEBI:58121"/>
    </ligand>
</feature>
<dbReference type="NCBIfam" id="TIGR00689">
    <property type="entry name" value="rpiB_lacA_lacB"/>
    <property type="match status" value="1"/>
</dbReference>
<dbReference type="EMBL" id="LRPC01000001">
    <property type="protein sequence ID" value="KYG78032.1"/>
    <property type="molecule type" value="Genomic_DNA"/>
</dbReference>
<protein>
    <submittedName>
        <fullName evidence="5">Ribose-5-phosphate isomerase</fullName>
    </submittedName>
</protein>
<evidence type="ECO:0000256" key="3">
    <source>
        <dbReference type="PIRSR" id="PIRSR005384-1"/>
    </source>
</evidence>
<feature type="active site" description="Proton donor" evidence="3">
    <location>
        <position position="100"/>
    </location>
</feature>
<evidence type="ECO:0000256" key="4">
    <source>
        <dbReference type="PIRSR" id="PIRSR005384-2"/>
    </source>
</evidence>
<dbReference type="AlphaFoldDB" id="A0A150XH40"/>
<name>A0A150XH40_9BACT</name>
<dbReference type="STRING" id="333140.AWW68_04495"/>
<reference evidence="5 6" key="1">
    <citation type="submission" date="2016-01" db="EMBL/GenBank/DDBJ databases">
        <title>Genome sequencing of Roseivirga spongicola UST030701-084.</title>
        <authorList>
            <person name="Selvaratnam C."/>
            <person name="Thevarajoo S."/>
            <person name="Goh K.M."/>
            <person name="Ee R."/>
            <person name="Chan K.-G."/>
            <person name="Chong C.S."/>
        </authorList>
    </citation>
    <scope>NUCLEOTIDE SEQUENCE [LARGE SCALE GENOMIC DNA]</scope>
    <source>
        <strain evidence="5 6">UST030701-084</strain>
    </source>
</reference>
<proteinExistence type="inferred from homology"/>
<evidence type="ECO:0000313" key="5">
    <source>
        <dbReference type="EMBL" id="KYG78032.1"/>
    </source>
</evidence>
<keyword evidence="6" id="KW-1185">Reference proteome</keyword>
<organism evidence="5 6">
    <name type="scientific">Roseivirga spongicola</name>
    <dbReference type="NCBI Taxonomy" id="333140"/>
    <lineage>
        <taxon>Bacteria</taxon>
        <taxon>Pseudomonadati</taxon>
        <taxon>Bacteroidota</taxon>
        <taxon>Cytophagia</taxon>
        <taxon>Cytophagales</taxon>
        <taxon>Roseivirgaceae</taxon>
        <taxon>Roseivirga</taxon>
    </lineage>
</organism>
<gene>
    <name evidence="5" type="ORF">AWW68_04495</name>
</gene>
<evidence type="ECO:0000256" key="2">
    <source>
        <dbReference type="ARBA" id="ARBA00023235"/>
    </source>
</evidence>
<feature type="binding site" evidence="4">
    <location>
        <begin position="10"/>
        <end position="11"/>
    </location>
    <ligand>
        <name>D-ribulose 5-phosphate</name>
        <dbReference type="ChEBI" id="CHEBI:58121"/>
    </ligand>
</feature>
<keyword evidence="2 5" id="KW-0413">Isomerase</keyword>
<dbReference type="NCBIfam" id="NF004051">
    <property type="entry name" value="PRK05571.1"/>
    <property type="match status" value="1"/>
</dbReference>
<feature type="binding site" evidence="4">
    <location>
        <position position="101"/>
    </location>
    <ligand>
        <name>D-ribulose 5-phosphate</name>
        <dbReference type="ChEBI" id="CHEBI:58121"/>
    </ligand>
</feature>
<dbReference type="OrthoDB" id="1778624at2"/>
<dbReference type="SUPFAM" id="SSF89623">
    <property type="entry name" value="Ribose/Galactose isomerase RpiB/AlsB"/>
    <property type="match status" value="1"/>
</dbReference>
<dbReference type="GO" id="GO:0019316">
    <property type="term" value="P:D-allose catabolic process"/>
    <property type="evidence" value="ECO:0007669"/>
    <property type="project" value="TreeGrafter"/>
</dbReference>
<feature type="binding site" evidence="4">
    <location>
        <position position="111"/>
    </location>
    <ligand>
        <name>D-ribulose 5-phosphate</name>
        <dbReference type="ChEBI" id="CHEBI:58121"/>
    </ligand>
</feature>
<comment type="caution">
    <text evidence="5">The sequence shown here is derived from an EMBL/GenBank/DDBJ whole genome shotgun (WGS) entry which is preliminary data.</text>
</comment>
<feature type="binding site" evidence="4">
    <location>
        <position position="138"/>
    </location>
    <ligand>
        <name>D-ribulose 5-phosphate</name>
        <dbReference type="ChEBI" id="CHEBI:58121"/>
    </ligand>
</feature>
<dbReference type="Gene3D" id="3.40.1400.10">
    <property type="entry name" value="Sugar-phosphate isomerase, RpiB/LacA/LacB"/>
    <property type="match status" value="1"/>
</dbReference>
<dbReference type="PANTHER" id="PTHR30345:SF0">
    <property type="entry name" value="DNA DAMAGE-REPAIR_TOLERATION PROTEIN DRT102"/>
    <property type="match status" value="1"/>
</dbReference>
<dbReference type="RefSeq" id="WP_068217043.1">
    <property type="nucleotide sequence ID" value="NZ_CP139724.1"/>
</dbReference>
<dbReference type="Proteomes" id="UP000075606">
    <property type="component" value="Unassembled WGS sequence"/>
</dbReference>
<dbReference type="GO" id="GO:0009052">
    <property type="term" value="P:pentose-phosphate shunt, non-oxidative branch"/>
    <property type="evidence" value="ECO:0007669"/>
    <property type="project" value="TreeGrafter"/>
</dbReference>
<dbReference type="PANTHER" id="PTHR30345">
    <property type="entry name" value="RIBOSE-5-PHOSPHATE ISOMERASE B"/>
    <property type="match status" value="1"/>
</dbReference>
<dbReference type="PIRSF" id="PIRSF005384">
    <property type="entry name" value="RpiB_LacA_B"/>
    <property type="match status" value="1"/>
</dbReference>
<sequence>MMRKIGIGGDHAGFEYKEELKKILSSKGFDVTDFGPDSDASTDYPDYVHPMATAVEKGDLELGIAICGSGNGVCMTVNKHQDIRGALVWNTELAALARQHNNANIVCIPSRFIDFDLASEIVDTFLNTDFEGGRHQRRVGKIACQ</sequence>
<evidence type="ECO:0000256" key="1">
    <source>
        <dbReference type="ARBA" id="ARBA00008754"/>
    </source>
</evidence>
<feature type="binding site" evidence="4">
    <location>
        <begin position="68"/>
        <end position="72"/>
    </location>
    <ligand>
        <name>D-ribulose 5-phosphate</name>
        <dbReference type="ChEBI" id="CHEBI:58121"/>
    </ligand>
</feature>
<dbReference type="NCBIfam" id="TIGR01120">
    <property type="entry name" value="rpiB"/>
    <property type="match status" value="1"/>
</dbReference>
<dbReference type="InterPro" id="IPR004785">
    <property type="entry name" value="RpiB"/>
</dbReference>
<dbReference type="Pfam" id="PF02502">
    <property type="entry name" value="LacAB_rpiB"/>
    <property type="match status" value="1"/>
</dbReference>